<proteinExistence type="predicted"/>
<keyword evidence="1" id="KW-0812">Transmembrane</keyword>
<comment type="caution">
    <text evidence="2">The sequence shown here is derived from an EMBL/GenBank/DDBJ whole genome shotgun (WGS) entry which is preliminary data.</text>
</comment>
<accession>A0A2M9HE65</accession>
<evidence type="ECO:0000313" key="2">
    <source>
        <dbReference type="EMBL" id="PJM75102.1"/>
    </source>
</evidence>
<dbReference type="RefSeq" id="WP_100512928.1">
    <property type="nucleotide sequence ID" value="NZ_JAFEJQ010000019.1"/>
</dbReference>
<evidence type="ECO:0000256" key="1">
    <source>
        <dbReference type="SAM" id="Phobius"/>
    </source>
</evidence>
<evidence type="ECO:0000313" key="3">
    <source>
        <dbReference type="Proteomes" id="UP000231451"/>
    </source>
</evidence>
<protein>
    <submittedName>
        <fullName evidence="2">Uncharacterized protein</fullName>
    </submittedName>
</protein>
<reference evidence="2 3" key="1">
    <citation type="submission" date="2017-10" db="EMBL/GenBank/DDBJ databases">
        <title>Draft genome sequences of strains TRE 1, TRE 9, TRE H and TRI 7, isolated from tamarins, belonging to four potential novel Bifidobacterium species.</title>
        <authorList>
            <person name="Mattarelli P."/>
            <person name="Modesto M."/>
            <person name="Puglisi E."/>
            <person name="Morelli L."/>
            <person name="Spezio C."/>
            <person name="Bonetti A."/>
            <person name="Sandri C."/>
        </authorList>
    </citation>
    <scope>NUCLEOTIDE SEQUENCE [LARGE SCALE GENOMIC DNA]</scope>
    <source>
        <strain evidence="3">TRI7</strain>
    </source>
</reference>
<gene>
    <name evidence="2" type="ORF">CSQ87_05730</name>
</gene>
<dbReference type="Proteomes" id="UP000231451">
    <property type="component" value="Unassembled WGS sequence"/>
</dbReference>
<dbReference type="EMBL" id="PEBK01000005">
    <property type="protein sequence ID" value="PJM75102.1"/>
    <property type="molecule type" value="Genomic_DNA"/>
</dbReference>
<sequence>MTMNTNVTSTFDQIIMWYGQLPSAMQTVVTVVVGAAVAYVAFKIVIRLVAGLVGGIIAAALAFLLTTVPGNMLMSQAYDQIEQRVSSSSLLK</sequence>
<keyword evidence="3" id="KW-1185">Reference proteome</keyword>
<keyword evidence="1" id="KW-0472">Membrane</keyword>
<organism evidence="2 3">
    <name type="scientific">Bifidobacterium simiarum</name>
    <dbReference type="NCBI Taxonomy" id="2045441"/>
    <lineage>
        <taxon>Bacteria</taxon>
        <taxon>Bacillati</taxon>
        <taxon>Actinomycetota</taxon>
        <taxon>Actinomycetes</taxon>
        <taxon>Bifidobacteriales</taxon>
        <taxon>Bifidobacteriaceae</taxon>
        <taxon>Bifidobacterium</taxon>
    </lineage>
</organism>
<dbReference type="AlphaFoldDB" id="A0A2M9HE65"/>
<name>A0A2M9HE65_9BIFI</name>
<feature type="transmembrane region" description="Helical" evidence="1">
    <location>
        <begin position="48"/>
        <end position="68"/>
    </location>
</feature>
<keyword evidence="1" id="KW-1133">Transmembrane helix</keyword>
<feature type="transmembrane region" description="Helical" evidence="1">
    <location>
        <begin position="21"/>
        <end position="42"/>
    </location>
</feature>